<evidence type="ECO:0000313" key="4">
    <source>
        <dbReference type="Proteomes" id="UP001198862"/>
    </source>
</evidence>
<keyword evidence="3" id="KW-0808">Transferase</keyword>
<dbReference type="SUPFAM" id="SSF48452">
    <property type="entry name" value="TPR-like"/>
    <property type="match status" value="1"/>
</dbReference>
<dbReference type="SUPFAM" id="SSF53335">
    <property type="entry name" value="S-adenosyl-L-methionine-dependent methyltransferases"/>
    <property type="match status" value="1"/>
</dbReference>
<comment type="caution">
    <text evidence="3">The sequence shown here is derived from an EMBL/GenBank/DDBJ whole genome shotgun (WGS) entry which is preliminary data.</text>
</comment>
<name>A0ABS8L0Y9_9HYPH</name>
<protein>
    <submittedName>
        <fullName evidence="3">Methyltransferase domain-containing protein</fullName>
    </submittedName>
</protein>
<dbReference type="Gene3D" id="3.40.50.150">
    <property type="entry name" value="Vaccinia Virus protein VP39"/>
    <property type="match status" value="1"/>
</dbReference>
<dbReference type="PANTHER" id="PTHR45128">
    <property type="entry name" value="METHYLTRANSFERASE TYPE 11"/>
    <property type="match status" value="1"/>
</dbReference>
<dbReference type="PANTHER" id="PTHR45128:SF1">
    <property type="entry name" value="S-ADENOSYLMETHIONINE-DEPENDENT METHYLTRANSFERASE RV2258C"/>
    <property type="match status" value="1"/>
</dbReference>
<organism evidence="3 4">
    <name type="scientific">Reyranella aquatilis</name>
    <dbReference type="NCBI Taxonomy" id="2035356"/>
    <lineage>
        <taxon>Bacteria</taxon>
        <taxon>Pseudomonadati</taxon>
        <taxon>Pseudomonadota</taxon>
        <taxon>Alphaproteobacteria</taxon>
        <taxon>Hyphomicrobiales</taxon>
        <taxon>Reyranellaceae</taxon>
        <taxon>Reyranella</taxon>
    </lineage>
</organism>
<dbReference type="EMBL" id="JAJISD010000012">
    <property type="protein sequence ID" value="MCC8431999.1"/>
    <property type="molecule type" value="Genomic_DNA"/>
</dbReference>
<keyword evidence="1" id="KW-0802">TPR repeat</keyword>
<accession>A0ABS8L0Y9</accession>
<dbReference type="RefSeq" id="WP_230553418.1">
    <property type="nucleotide sequence ID" value="NZ_JAJISD010000012.1"/>
</dbReference>
<dbReference type="InterPro" id="IPR019734">
    <property type="entry name" value="TPR_rpt"/>
</dbReference>
<feature type="repeat" description="TPR" evidence="1">
    <location>
        <begin position="3"/>
        <end position="36"/>
    </location>
</feature>
<dbReference type="InterPro" id="IPR011990">
    <property type="entry name" value="TPR-like_helical_dom_sf"/>
</dbReference>
<dbReference type="SMART" id="SM00028">
    <property type="entry name" value="TPR"/>
    <property type="match status" value="1"/>
</dbReference>
<dbReference type="GO" id="GO:0008168">
    <property type="term" value="F:methyltransferase activity"/>
    <property type="evidence" value="ECO:0007669"/>
    <property type="project" value="UniProtKB-KW"/>
</dbReference>
<dbReference type="Gene3D" id="1.25.40.10">
    <property type="entry name" value="Tetratricopeptide repeat domain"/>
    <property type="match status" value="1"/>
</dbReference>
<proteinExistence type="predicted"/>
<dbReference type="PROSITE" id="PS50005">
    <property type="entry name" value="TPR"/>
    <property type="match status" value="1"/>
</dbReference>
<evidence type="ECO:0000256" key="1">
    <source>
        <dbReference type="PROSITE-ProRule" id="PRU00339"/>
    </source>
</evidence>
<keyword evidence="4" id="KW-1185">Reference proteome</keyword>
<reference evidence="3 4" key="1">
    <citation type="submission" date="2021-11" db="EMBL/GenBank/DDBJ databases">
        <authorList>
            <person name="Lee D.-H."/>
            <person name="Kim S.-B."/>
        </authorList>
    </citation>
    <scope>NUCLEOTIDE SEQUENCE [LARGE SCALE GENOMIC DNA]</scope>
    <source>
        <strain evidence="3 4">KCTC 52223</strain>
    </source>
</reference>
<dbReference type="GO" id="GO:0032259">
    <property type="term" value="P:methylation"/>
    <property type="evidence" value="ECO:0007669"/>
    <property type="project" value="UniProtKB-KW"/>
</dbReference>
<dbReference type="Proteomes" id="UP001198862">
    <property type="component" value="Unassembled WGS sequence"/>
</dbReference>
<dbReference type="Pfam" id="PF13649">
    <property type="entry name" value="Methyltransf_25"/>
    <property type="match status" value="1"/>
</dbReference>
<dbReference type="CDD" id="cd02440">
    <property type="entry name" value="AdoMet_MTases"/>
    <property type="match status" value="1"/>
</dbReference>
<evidence type="ECO:0000313" key="3">
    <source>
        <dbReference type="EMBL" id="MCC8431999.1"/>
    </source>
</evidence>
<gene>
    <name evidence="3" type="ORF">LJ725_23745</name>
</gene>
<feature type="domain" description="Methyltransferase" evidence="2">
    <location>
        <begin position="251"/>
        <end position="345"/>
    </location>
</feature>
<evidence type="ECO:0000259" key="2">
    <source>
        <dbReference type="Pfam" id="PF13649"/>
    </source>
</evidence>
<dbReference type="InterPro" id="IPR041698">
    <property type="entry name" value="Methyltransf_25"/>
</dbReference>
<dbReference type="InterPro" id="IPR029063">
    <property type="entry name" value="SAM-dependent_MTases_sf"/>
</dbReference>
<dbReference type="InterPro" id="IPR053173">
    <property type="entry name" value="SAM-binding_MTase"/>
</dbReference>
<keyword evidence="3" id="KW-0489">Methyltransferase</keyword>
<sequence>MTPNRYSTIGDELFAAGRFDEALSAYRQALAASPRDAQARMGLDAILERARTAQPNAQLRTLLLEAYADEGANWDAVGWGAANQLVVGWPADNDLQRLAADPLLHAFLRKSLNRDADLERKLLALRKAVAAAEPGPQVGELIASLAEQAWLNEYVWPDDPAIVDEPAATMFRPPAVARAEVVEEQSLKVSIPEIAPITDAVSLSVQAMYETNPYPRWTHLARRPTVDVRAALMRDFPHATPVEFGNGPLEVLMPGAGTGQHPLTVASSYANAHVTGVDLSRASLAYGKRMAARYGVDNIEFLRGDILDLPKLGRTFDHAECVGVLHHMADPKAGLQAISDMLRPGAFLRLGLYGESARALVVKARRDIEMARLPSTLDGLREFRRKVMSGEWRRLRPLTAWEDFWSASLLRDLCFHVQEHRFTISRLRTFLEGSGLRFLGFEFNVGASQSAAANAGPLELYRARFPTERTMSDLARWEQLEREKSNLFPGYAFVCQKA</sequence>